<keyword evidence="2" id="KW-1185">Reference proteome</keyword>
<evidence type="ECO:0000313" key="1">
    <source>
        <dbReference type="EMBL" id="RBQ13820.1"/>
    </source>
</evidence>
<gene>
    <name evidence="1" type="ORF">DP939_44095</name>
</gene>
<sequence length="106" mass="11214">MAVDDIIRLVDIHAPAHPAVLSSLDADVSSANRLTRMPSTLSSPLQQVEFTRDNSTVMTAAANGTASLRGPLNRPLGTPAITVVPVHDQVSIPDLMRIALTLRHGA</sequence>
<comment type="caution">
    <text evidence="1">The sequence shown here is derived from an EMBL/GenBank/DDBJ whole genome shotgun (WGS) entry which is preliminary data.</text>
</comment>
<name>A0A366LJA1_9ACTN</name>
<reference evidence="1 2" key="1">
    <citation type="submission" date="2018-06" db="EMBL/GenBank/DDBJ databases">
        <title>Sphaerisporangium craniellae sp. nov., isolated from a marine sponge in the South China Sea.</title>
        <authorList>
            <person name="Li L."/>
        </authorList>
    </citation>
    <scope>NUCLEOTIDE SEQUENCE [LARGE SCALE GENOMIC DNA]</scope>
    <source>
        <strain evidence="1 2">LHW63015</strain>
    </source>
</reference>
<proteinExistence type="predicted"/>
<evidence type="ECO:0000313" key="2">
    <source>
        <dbReference type="Proteomes" id="UP000253303"/>
    </source>
</evidence>
<accession>A0A366LJA1</accession>
<dbReference type="AlphaFoldDB" id="A0A366LJA1"/>
<dbReference type="Proteomes" id="UP000253303">
    <property type="component" value="Unassembled WGS sequence"/>
</dbReference>
<dbReference type="RefSeq" id="WP_113986805.1">
    <property type="nucleotide sequence ID" value="NZ_QMEY01000046.1"/>
</dbReference>
<protein>
    <submittedName>
        <fullName evidence="1">Uncharacterized protein</fullName>
    </submittedName>
</protein>
<organism evidence="1 2">
    <name type="scientific">Spongiactinospora rosea</name>
    <dbReference type="NCBI Taxonomy" id="2248750"/>
    <lineage>
        <taxon>Bacteria</taxon>
        <taxon>Bacillati</taxon>
        <taxon>Actinomycetota</taxon>
        <taxon>Actinomycetes</taxon>
        <taxon>Streptosporangiales</taxon>
        <taxon>Streptosporangiaceae</taxon>
        <taxon>Spongiactinospora</taxon>
    </lineage>
</organism>
<dbReference type="EMBL" id="QMEY01000046">
    <property type="protein sequence ID" value="RBQ13820.1"/>
    <property type="molecule type" value="Genomic_DNA"/>
</dbReference>